<sequence>MNYQKRITINPKVMVGKPVVAGTRITVEQVLTLLSQGVTAEELASEKYYPQLTKADVYAAVAYAKDRVEDERVYPLG</sequence>
<dbReference type="AlphaFoldDB" id="A0A1F5ZRC3"/>
<gene>
    <name evidence="1" type="ORF">A2875_02960</name>
</gene>
<dbReference type="Gene3D" id="1.10.10.10">
    <property type="entry name" value="Winged helix-like DNA-binding domain superfamily/Winged helix DNA-binding domain"/>
    <property type="match status" value="1"/>
</dbReference>
<reference evidence="1 2" key="1">
    <citation type="journal article" date="2016" name="Nat. Commun.">
        <title>Thousands of microbial genomes shed light on interconnected biogeochemical processes in an aquifer system.</title>
        <authorList>
            <person name="Anantharaman K."/>
            <person name="Brown C.T."/>
            <person name="Hug L.A."/>
            <person name="Sharon I."/>
            <person name="Castelle C.J."/>
            <person name="Probst A.J."/>
            <person name="Thomas B.C."/>
            <person name="Singh A."/>
            <person name="Wilkins M.J."/>
            <person name="Karaoz U."/>
            <person name="Brodie E.L."/>
            <person name="Williams K.H."/>
            <person name="Hubbard S.S."/>
            <person name="Banfield J.F."/>
        </authorList>
    </citation>
    <scope>NUCLEOTIDE SEQUENCE [LARGE SCALE GENOMIC DNA]</scope>
</reference>
<organism evidence="1 2">
    <name type="scientific">Candidatus Gottesmanbacteria bacterium RIFCSPHIGHO2_01_FULL_46_14</name>
    <dbReference type="NCBI Taxonomy" id="1798380"/>
    <lineage>
        <taxon>Bacteria</taxon>
        <taxon>Candidatus Gottesmaniibacteriota</taxon>
    </lineage>
</organism>
<proteinExistence type="predicted"/>
<evidence type="ECO:0008006" key="3">
    <source>
        <dbReference type="Google" id="ProtNLM"/>
    </source>
</evidence>
<dbReference type="Pfam" id="PF04255">
    <property type="entry name" value="DUF433"/>
    <property type="match status" value="1"/>
</dbReference>
<dbReference type="PANTHER" id="PTHR34849">
    <property type="entry name" value="SSL5025 PROTEIN"/>
    <property type="match status" value="1"/>
</dbReference>
<dbReference type="InterPro" id="IPR007367">
    <property type="entry name" value="DUF433"/>
</dbReference>
<evidence type="ECO:0000313" key="1">
    <source>
        <dbReference type="EMBL" id="OGG14895.1"/>
    </source>
</evidence>
<name>A0A1F5ZRC3_9BACT</name>
<dbReference type="PANTHER" id="PTHR34849:SF3">
    <property type="entry name" value="SSR2962 PROTEIN"/>
    <property type="match status" value="1"/>
</dbReference>
<evidence type="ECO:0000313" key="2">
    <source>
        <dbReference type="Proteomes" id="UP000177416"/>
    </source>
</evidence>
<comment type="caution">
    <text evidence="1">The sequence shown here is derived from an EMBL/GenBank/DDBJ whole genome shotgun (WGS) entry which is preliminary data.</text>
</comment>
<protein>
    <recommendedName>
        <fullName evidence="3">Antitoxin</fullName>
    </recommendedName>
</protein>
<dbReference type="SUPFAM" id="SSF46689">
    <property type="entry name" value="Homeodomain-like"/>
    <property type="match status" value="1"/>
</dbReference>
<dbReference type="InterPro" id="IPR009057">
    <property type="entry name" value="Homeodomain-like_sf"/>
</dbReference>
<dbReference type="InterPro" id="IPR036388">
    <property type="entry name" value="WH-like_DNA-bd_sf"/>
</dbReference>
<dbReference type="EMBL" id="MFJJ01000010">
    <property type="protein sequence ID" value="OGG14895.1"/>
    <property type="molecule type" value="Genomic_DNA"/>
</dbReference>
<dbReference type="Proteomes" id="UP000177416">
    <property type="component" value="Unassembled WGS sequence"/>
</dbReference>
<accession>A0A1F5ZRC3</accession>